<feature type="signal peptide" evidence="1">
    <location>
        <begin position="1"/>
        <end position="20"/>
    </location>
</feature>
<dbReference type="AlphaFoldDB" id="A0A9W3AAM1"/>
<reference evidence="3" key="1">
    <citation type="submission" date="2025-08" db="UniProtKB">
        <authorList>
            <consortium name="RefSeq"/>
        </authorList>
    </citation>
    <scope>IDENTIFICATION</scope>
</reference>
<keyword evidence="2" id="KW-1185">Reference proteome</keyword>
<organism evidence="2 3">
    <name type="scientific">Biomphalaria glabrata</name>
    <name type="common">Bloodfluke planorb</name>
    <name type="synonym">Freshwater snail</name>
    <dbReference type="NCBI Taxonomy" id="6526"/>
    <lineage>
        <taxon>Eukaryota</taxon>
        <taxon>Metazoa</taxon>
        <taxon>Spiralia</taxon>
        <taxon>Lophotrochozoa</taxon>
        <taxon>Mollusca</taxon>
        <taxon>Gastropoda</taxon>
        <taxon>Heterobranchia</taxon>
        <taxon>Euthyneura</taxon>
        <taxon>Panpulmonata</taxon>
        <taxon>Hygrophila</taxon>
        <taxon>Lymnaeoidea</taxon>
        <taxon>Planorbidae</taxon>
        <taxon>Biomphalaria</taxon>
    </lineage>
</organism>
<evidence type="ECO:0000256" key="1">
    <source>
        <dbReference type="SAM" id="SignalP"/>
    </source>
</evidence>
<keyword evidence="1" id="KW-0732">Signal</keyword>
<evidence type="ECO:0000313" key="2">
    <source>
        <dbReference type="Proteomes" id="UP001165740"/>
    </source>
</evidence>
<sequence length="212" mass="24645">MNLSFLTELSFLVVLVSSMARTMSLKKSAQNSKMLFEYALDNCLASAKKTYTVVERDRILIKDTRLGKFSEKCLSRSLPPYQKIFQSLQHEIVSYENSNRYQWLEGRNANIRKKFLNFKSNVTFLNQDFGRMFTLMKCQSNDVNWNVSSHFNQVYAITAHVLRKYQKLLENCRKVTSKIPTCKKKQKKPTATTPTTMAANGMVTKMKRTHKK</sequence>
<evidence type="ECO:0000313" key="3">
    <source>
        <dbReference type="RefSeq" id="XP_055884346.1"/>
    </source>
</evidence>
<dbReference type="GeneID" id="129926156"/>
<dbReference type="Proteomes" id="UP001165740">
    <property type="component" value="Chromosome 1"/>
</dbReference>
<proteinExistence type="predicted"/>
<accession>A0A9W3AAM1</accession>
<dbReference type="RefSeq" id="XP_055884346.1">
    <property type="nucleotide sequence ID" value="XM_056028371.1"/>
</dbReference>
<gene>
    <name evidence="3" type="primary">LOC129926156</name>
</gene>
<protein>
    <submittedName>
        <fullName evidence="3">Uncharacterized protein LOC129926156</fullName>
    </submittedName>
</protein>
<name>A0A9W3AAM1_BIOGL</name>
<dbReference type="OrthoDB" id="10072059at2759"/>
<feature type="chain" id="PRO_5040900932" evidence="1">
    <location>
        <begin position="21"/>
        <end position="212"/>
    </location>
</feature>